<comment type="subcellular location">
    <subcellularLocation>
        <location evidence="1">Virion</location>
    </subcellularLocation>
</comment>
<name>A0A7L7SX03_9CAUD</name>
<evidence type="ECO:0000256" key="2">
    <source>
        <dbReference type="ARBA" id="ARBA00022844"/>
    </source>
</evidence>
<keyword evidence="6" id="KW-1185">Reference proteome</keyword>
<dbReference type="NCBIfam" id="TIGR01554">
    <property type="entry name" value="major_cap_HK97"/>
    <property type="match status" value="1"/>
</dbReference>
<protein>
    <submittedName>
        <fullName evidence="5">Major capsid protein</fullName>
    </submittedName>
</protein>
<dbReference type="InterPro" id="IPR024455">
    <property type="entry name" value="Phage_capsid"/>
</dbReference>
<evidence type="ECO:0000256" key="3">
    <source>
        <dbReference type="SAM" id="Coils"/>
    </source>
</evidence>
<evidence type="ECO:0000313" key="5">
    <source>
        <dbReference type="EMBL" id="QOC57589.1"/>
    </source>
</evidence>
<dbReference type="Gene3D" id="3.30.2320.10">
    <property type="entry name" value="hypothetical protein PF0899 domain"/>
    <property type="match status" value="1"/>
</dbReference>
<organism evidence="5 6">
    <name type="scientific">Enterococcus phage 9183</name>
    <dbReference type="NCBI Taxonomy" id="2763102"/>
    <lineage>
        <taxon>Viruses</taxon>
        <taxon>Duplodnaviria</taxon>
        <taxon>Heunggongvirae</taxon>
        <taxon>Uroviricota</taxon>
        <taxon>Caudoviricetes</taxon>
        <taxon>Andrewesvirinae</taxon>
        <taxon>Denvervirus</taxon>
        <taxon>Denvervirus dv9183</taxon>
    </lineage>
</organism>
<proteinExistence type="predicted"/>
<dbReference type="GO" id="GO:0044423">
    <property type="term" value="C:virion component"/>
    <property type="evidence" value="ECO:0007669"/>
    <property type="project" value="UniProtKB-KW"/>
</dbReference>
<feature type="domain" description="Phage capsid-like C-terminal" evidence="4">
    <location>
        <begin position="122"/>
        <end position="396"/>
    </location>
</feature>
<dbReference type="Gene3D" id="3.30.2400.10">
    <property type="entry name" value="Major capsid protein gp5"/>
    <property type="match status" value="1"/>
</dbReference>
<evidence type="ECO:0000256" key="1">
    <source>
        <dbReference type="ARBA" id="ARBA00004328"/>
    </source>
</evidence>
<dbReference type="Pfam" id="PF05065">
    <property type="entry name" value="Phage_capsid"/>
    <property type="match status" value="1"/>
</dbReference>
<reference evidence="5 6" key="1">
    <citation type="submission" date="2020-08" db="EMBL/GenBank/DDBJ databases">
        <authorList>
            <person name="Canfield G.S."/>
            <person name="Duerkop B.A."/>
        </authorList>
    </citation>
    <scope>NUCLEOTIDE SEQUENCE [LARGE SCALE GENOMIC DNA]</scope>
</reference>
<evidence type="ECO:0000259" key="4">
    <source>
        <dbReference type="Pfam" id="PF05065"/>
    </source>
</evidence>
<dbReference type="Proteomes" id="UP000516647">
    <property type="component" value="Segment"/>
</dbReference>
<accession>A0A7L7SX03</accession>
<dbReference type="EMBL" id="MT939241">
    <property type="protein sequence ID" value="QOC57589.1"/>
    <property type="molecule type" value="Genomic_DNA"/>
</dbReference>
<gene>
    <name evidence="5" type="ORF">phi9183_ORF096</name>
</gene>
<keyword evidence="2" id="KW-0946">Virion</keyword>
<sequence length="401" mass="43951">METNLKAMLEKRNKLVAEMQEMADTVEKETRGFEETELSRISEIKQEVSKLDASMEQVKELRSLAAADEEGAETMEDKVISKEEKELRGMEQFLRRQEGQELRDITFSNSNEATINSANPLGEFLVPETIYGEIIELLGETSPIFNAVRKFTSVTGNLKIARETENFDEGFIGETVDANKLQPKLKAVTLTQKRVGAAIQLTNQLINDAGVDIVGYAQGRLTRSVAKTIERGILVGAKDGEDASNVFRPIIGDKDVLKAEINAAIDVPDLLTIYGTLNPGYLGGAMWIMSRPMFNKVMQLKDGDGTYLIFRGLVDGKPGFSLFGAPVHVSDVLNGADHQNKIVFGNFEAGYGMLIKKGMNMINVTQDTTQALAGGQLSILDTYMDGEVYNPNAIVVAAPKG</sequence>
<evidence type="ECO:0000313" key="6">
    <source>
        <dbReference type="Proteomes" id="UP000516647"/>
    </source>
</evidence>
<dbReference type="SUPFAM" id="SSF56563">
    <property type="entry name" value="Major capsid protein gp5"/>
    <property type="match status" value="1"/>
</dbReference>
<feature type="coiled-coil region" evidence="3">
    <location>
        <begin position="5"/>
        <end position="61"/>
    </location>
</feature>
<dbReference type="InterPro" id="IPR054612">
    <property type="entry name" value="Phage_capsid-like_C"/>
</dbReference>
<keyword evidence="3" id="KW-0175">Coiled coil</keyword>